<organism evidence="7 8">
    <name type="scientific">Streptomyces apricus</name>
    <dbReference type="NCBI Taxonomy" id="1828112"/>
    <lineage>
        <taxon>Bacteria</taxon>
        <taxon>Bacillati</taxon>
        <taxon>Actinomycetota</taxon>
        <taxon>Actinomycetes</taxon>
        <taxon>Kitasatosporales</taxon>
        <taxon>Streptomycetaceae</taxon>
        <taxon>Streptomyces</taxon>
    </lineage>
</organism>
<dbReference type="GO" id="GO:0003677">
    <property type="term" value="F:DNA binding"/>
    <property type="evidence" value="ECO:0007669"/>
    <property type="project" value="UniProtKB-KW"/>
</dbReference>
<keyword evidence="8" id="KW-1185">Reference proteome</keyword>
<gene>
    <name evidence="7" type="ORF">FGF04_17995</name>
</gene>
<dbReference type="EMBL" id="VDFC01000041">
    <property type="protein sequence ID" value="KAA0934672.1"/>
    <property type="molecule type" value="Genomic_DNA"/>
</dbReference>
<feature type="domain" description="Cyclic nucleotide-binding" evidence="5">
    <location>
        <begin position="55"/>
        <end position="147"/>
    </location>
</feature>
<comment type="caution">
    <text evidence="7">The sequence shown here is derived from an EMBL/GenBank/DDBJ whole genome shotgun (WGS) entry which is preliminary data.</text>
</comment>
<evidence type="ECO:0000256" key="1">
    <source>
        <dbReference type="ARBA" id="ARBA00023015"/>
    </source>
</evidence>
<feature type="domain" description="HTH crp-type" evidence="6">
    <location>
        <begin position="159"/>
        <end position="235"/>
    </location>
</feature>
<dbReference type="PROSITE" id="PS50042">
    <property type="entry name" value="CNMP_BINDING_3"/>
    <property type="match status" value="1"/>
</dbReference>
<dbReference type="Proteomes" id="UP000324965">
    <property type="component" value="Unassembled WGS sequence"/>
</dbReference>
<evidence type="ECO:0000256" key="3">
    <source>
        <dbReference type="ARBA" id="ARBA00023163"/>
    </source>
</evidence>
<evidence type="ECO:0000259" key="6">
    <source>
        <dbReference type="PROSITE" id="PS51063"/>
    </source>
</evidence>
<dbReference type="InterPro" id="IPR018490">
    <property type="entry name" value="cNMP-bd_dom_sf"/>
</dbReference>
<evidence type="ECO:0000256" key="2">
    <source>
        <dbReference type="ARBA" id="ARBA00023125"/>
    </source>
</evidence>
<evidence type="ECO:0000313" key="8">
    <source>
        <dbReference type="Proteomes" id="UP000324965"/>
    </source>
</evidence>
<dbReference type="InterPro" id="IPR000595">
    <property type="entry name" value="cNMP-bd_dom"/>
</dbReference>
<sequence>MPPTLEAARPIDLQDNTGMPEGSFPSGMSAGTWQRLLQAGLRSRRFNQGDNLPMGRTDRSVYIIWEGAVKQERFPLGTGDNLPTVTRFRGRGQVVGEAKLITPDDSSVRTQCLTRTVVIPCEEGSFNALLRQRLEIQRALLRSLEARNRSDELLYTLIRPPLERVGRLLVHLADTAGAPDPETSHRTVISGITQKDIAAALQIGVSTTENALRTLRYHGGIVEARYRQIVVNDVDKLRHSVPGH</sequence>
<dbReference type="InterPro" id="IPR036390">
    <property type="entry name" value="WH_DNA-bd_sf"/>
</dbReference>
<accession>A0A5B0AZQ8</accession>
<reference evidence="7 8" key="1">
    <citation type="submission" date="2019-05" db="EMBL/GenBank/DDBJ databases">
        <authorList>
            <person name="Hariharan J."/>
            <person name="Choudoir M.J."/>
            <person name="Diebold P."/>
            <person name="Panke-Buisse K."/>
            <person name="Buckley D.H."/>
        </authorList>
    </citation>
    <scope>NUCLEOTIDE SEQUENCE [LARGE SCALE GENOMIC DNA]</scope>
    <source>
        <strain evidence="7 8">SUN51</strain>
    </source>
</reference>
<dbReference type="PROSITE" id="PS51063">
    <property type="entry name" value="HTH_CRP_2"/>
    <property type="match status" value="1"/>
</dbReference>
<dbReference type="Pfam" id="PF13545">
    <property type="entry name" value="HTH_Crp_2"/>
    <property type="match status" value="1"/>
</dbReference>
<keyword evidence="2" id="KW-0238">DNA-binding</keyword>
<dbReference type="SUPFAM" id="SSF46785">
    <property type="entry name" value="Winged helix' DNA-binding domain"/>
    <property type="match status" value="1"/>
</dbReference>
<dbReference type="InterPro" id="IPR012318">
    <property type="entry name" value="HTH_CRP"/>
</dbReference>
<dbReference type="RefSeq" id="WP_149512358.1">
    <property type="nucleotide sequence ID" value="NZ_VDFC01000041.1"/>
</dbReference>
<evidence type="ECO:0000313" key="7">
    <source>
        <dbReference type="EMBL" id="KAA0934672.1"/>
    </source>
</evidence>
<dbReference type="Gene3D" id="2.60.120.10">
    <property type="entry name" value="Jelly Rolls"/>
    <property type="match status" value="1"/>
</dbReference>
<keyword evidence="3" id="KW-0804">Transcription</keyword>
<evidence type="ECO:0000256" key="4">
    <source>
        <dbReference type="SAM" id="MobiDB-lite"/>
    </source>
</evidence>
<evidence type="ECO:0000259" key="5">
    <source>
        <dbReference type="PROSITE" id="PS50042"/>
    </source>
</evidence>
<feature type="region of interest" description="Disordered" evidence="4">
    <location>
        <begin position="1"/>
        <end position="26"/>
    </location>
</feature>
<name>A0A5B0AZQ8_9ACTN</name>
<dbReference type="GO" id="GO:0006355">
    <property type="term" value="P:regulation of DNA-templated transcription"/>
    <property type="evidence" value="ECO:0007669"/>
    <property type="project" value="InterPro"/>
</dbReference>
<keyword evidence="1" id="KW-0805">Transcription regulation</keyword>
<proteinExistence type="predicted"/>
<dbReference type="AlphaFoldDB" id="A0A5B0AZQ8"/>
<dbReference type="InterPro" id="IPR014710">
    <property type="entry name" value="RmlC-like_jellyroll"/>
</dbReference>
<protein>
    <submittedName>
        <fullName evidence="7">Crp/Fnr family transcriptional regulator</fullName>
    </submittedName>
</protein>
<dbReference type="SUPFAM" id="SSF51206">
    <property type="entry name" value="cAMP-binding domain-like"/>
    <property type="match status" value="1"/>
</dbReference>
<dbReference type="OrthoDB" id="4255333at2"/>